<dbReference type="Gene3D" id="3.30.1540.10">
    <property type="entry name" value="formyl-coa transferase, domain 3"/>
    <property type="match status" value="1"/>
</dbReference>
<sequence length="420" mass="45546">MRNEKTKSRAALGSLRVVDLTRVLAGPWAMQIFGDLGAEIIKIERPGEGDECRHWGPPWIKESDGSASDEAAYFLASNRNKKSVAVDISKAEGQRVILDLVANSDIFIENFKVGVLKKYGLDYESIRKVRPDIIYLSLTGFGQDGPYSDRPGYDYLFQGLGGLMSVTGEPDGQPGGGPQRIGIPLVDMFSGMYASVALLAALYHRKETGQGQYIDISLFDTVLAIGSNPLMYSLVGGKVQQRSGRASPSISPYGVYPARDGLFIVASANQSQWQSMCRAVGRPELAVDPRFATNGDRIANQAVLNEVLAEIFTAHDRGHWEEVLNAAGVPVGPINDYFQAIEHPQAKFRQSILSLPHGLGVNVPGVASPLRMSETPVSYRSGPPLLGQHTREVLSRLPGMSPETLSQLEAAGVIQQSPPR</sequence>
<reference evidence="2" key="1">
    <citation type="submission" date="2016-12" db="EMBL/GenBank/DDBJ databases">
        <authorList>
            <person name="Moulin L."/>
        </authorList>
    </citation>
    <scope>NUCLEOTIDE SEQUENCE [LARGE SCALE GENOMIC DNA]</scope>
    <source>
        <strain evidence="2">STM 7183</strain>
    </source>
</reference>
<dbReference type="InterPro" id="IPR050483">
    <property type="entry name" value="CoA-transferase_III_domain"/>
</dbReference>
<accession>A0A1N7SE59</accession>
<dbReference type="Gene3D" id="3.40.50.10540">
    <property type="entry name" value="Crotonobetainyl-coa:carnitine coa-transferase, domain 1"/>
    <property type="match status" value="1"/>
</dbReference>
<dbReference type="Proteomes" id="UP000195569">
    <property type="component" value="Unassembled WGS sequence"/>
</dbReference>
<evidence type="ECO:0000313" key="3">
    <source>
        <dbReference type="Proteomes" id="UP000195569"/>
    </source>
</evidence>
<organism evidence="2 3">
    <name type="scientific">Paraburkholderia piptadeniae</name>
    <dbReference type="NCBI Taxonomy" id="1701573"/>
    <lineage>
        <taxon>Bacteria</taxon>
        <taxon>Pseudomonadati</taxon>
        <taxon>Pseudomonadota</taxon>
        <taxon>Betaproteobacteria</taxon>
        <taxon>Burkholderiales</taxon>
        <taxon>Burkholderiaceae</taxon>
        <taxon>Paraburkholderia</taxon>
    </lineage>
</organism>
<dbReference type="SUPFAM" id="SSF89796">
    <property type="entry name" value="CoA-transferase family III (CaiB/BaiF)"/>
    <property type="match status" value="1"/>
</dbReference>
<dbReference type="PANTHER" id="PTHR48207">
    <property type="entry name" value="SUCCINATE--HYDROXYMETHYLGLUTARATE COA-TRANSFERASE"/>
    <property type="match status" value="1"/>
</dbReference>
<gene>
    <name evidence="2" type="ORF">BN2476_470093</name>
</gene>
<dbReference type="AlphaFoldDB" id="A0A1N7SE59"/>
<evidence type="ECO:0000256" key="1">
    <source>
        <dbReference type="ARBA" id="ARBA00022679"/>
    </source>
</evidence>
<dbReference type="InterPro" id="IPR044855">
    <property type="entry name" value="CoA-Trfase_III_dom3_sf"/>
</dbReference>
<protein>
    <submittedName>
        <fullName evidence="2">CoA transferase</fullName>
    </submittedName>
</protein>
<evidence type="ECO:0000313" key="2">
    <source>
        <dbReference type="EMBL" id="SIT45641.1"/>
    </source>
</evidence>
<dbReference type="InterPro" id="IPR003673">
    <property type="entry name" value="CoA-Trfase_fam_III"/>
</dbReference>
<keyword evidence="1 2" id="KW-0808">Transferase</keyword>
<dbReference type="EMBL" id="CYGY02000047">
    <property type="protein sequence ID" value="SIT45641.1"/>
    <property type="molecule type" value="Genomic_DNA"/>
</dbReference>
<comment type="caution">
    <text evidence="2">The sequence shown here is derived from an EMBL/GenBank/DDBJ whole genome shotgun (WGS) entry which is preliminary data.</text>
</comment>
<dbReference type="InterPro" id="IPR023606">
    <property type="entry name" value="CoA-Trfase_III_dom_1_sf"/>
</dbReference>
<proteinExistence type="predicted"/>
<dbReference type="PANTHER" id="PTHR48207:SF3">
    <property type="entry name" value="SUCCINATE--HYDROXYMETHYLGLUTARATE COA-TRANSFERASE"/>
    <property type="match status" value="1"/>
</dbReference>
<dbReference type="Pfam" id="PF02515">
    <property type="entry name" value="CoA_transf_3"/>
    <property type="match status" value="1"/>
</dbReference>
<dbReference type="GO" id="GO:0008410">
    <property type="term" value="F:CoA-transferase activity"/>
    <property type="evidence" value="ECO:0007669"/>
    <property type="project" value="TreeGrafter"/>
</dbReference>
<keyword evidence="3" id="KW-1185">Reference proteome</keyword>
<dbReference type="OrthoDB" id="5294844at2"/>
<name>A0A1N7SE59_9BURK</name>